<dbReference type="PANTHER" id="PTHR11649">
    <property type="entry name" value="MSS1/TRME-RELATED GTP-BINDING PROTEIN"/>
    <property type="match status" value="1"/>
</dbReference>
<keyword evidence="13" id="KW-1185">Reference proteome</keyword>
<keyword evidence="6" id="KW-0460">Magnesium</keyword>
<comment type="caution">
    <text evidence="12">The sequence shown here is derived from an EMBL/GenBank/DDBJ whole genome shotgun (WGS) entry which is preliminary data.</text>
</comment>
<dbReference type="Gene3D" id="1.10.220.150">
    <property type="entry name" value="Arf GTPase activating protein"/>
    <property type="match status" value="1"/>
</dbReference>
<keyword evidence="4" id="KW-0479">Metal-binding</keyword>
<sequence length="840" mass="90029">MSQRVRPLLARPWIHLNHVTDLTHVPSWLQRDHLAFTQKLWNMGIHGHPVLVEETLHTMKGETPQVAFCGRSNVGKSTLLNMLLHGKPDPISAFSSERKKLDSPLAAAVSAKPGRTRHLFRFEVGSCITLVDLPGYGYAATPRGVKESWTGLVDGYLTEADRLERVISLIDARVGVKESDEQLWELMMDRKRQLMVVLTKVDQCSPEVLNRVMAHVVSLLERQEPSLVWPYVHAVSGLHGHGVEELRASLAAVASDYVAARKPQVQRPPSAVADNRSAAAARIKHSEVEFPSMAITSLKAFKKKDKINTQCSVCNGYVTTVPTRDEDRVLMNHCSFICSRCSGILREEGLTVKGISMTNWTAADADKICAGGNKKEKEELCGGWDGTELAVNPDSDDKAVRKFIKAKYTDKKWARGGGSSGGGSSSSKAGASTGGAAPKGADVETAKRFSAMFSDLSEARAMELLKQYGSIEEAIEPYLAGQPPEPPPPSREPAKPPASSSKRSSSKRHSSRKSAQEDDAPSLPSGAFMSSPDIAPPALGEVSPDRAGSLAGMVGLAARGEINAPCMGAGTPGTFSFGMSGAPNGGPSAGQFSSVPGNFGSQQQQQQSWQQPQQSQQPWQQQQPQQPQQPQQSWQQQQQPQEQQQSWQQQQGHGTPSAAQFHTAPPGQASWQQPPQVPQSNTWQSPPSQGILNPFNPFAAQAAQQTSQPCAAPAPNQDTLQKLLALRARKQEILQKLQQQQQQPSLQGYGGPPASGGFGMNDGQQYGTLPGSQPMQSGYGHPQQCGAPPPPSSGPAAYASNGWGGAAPAPYPGSCAGMPYGCAAANGANAYYGQCAHNAY</sequence>
<name>A0A813H104_POLGL</name>
<feature type="region of interest" description="Disordered" evidence="10">
    <location>
        <begin position="563"/>
        <end position="716"/>
    </location>
</feature>
<feature type="region of interest" description="Disordered" evidence="10">
    <location>
        <begin position="735"/>
        <end position="803"/>
    </location>
</feature>
<dbReference type="Proteomes" id="UP000654075">
    <property type="component" value="Unassembled WGS sequence"/>
</dbReference>
<dbReference type="GO" id="GO:0051301">
    <property type="term" value="P:cell division"/>
    <property type="evidence" value="ECO:0007669"/>
    <property type="project" value="UniProtKB-KW"/>
</dbReference>
<dbReference type="SUPFAM" id="SSF57863">
    <property type="entry name" value="ArfGap/RecO-like zinc finger"/>
    <property type="match status" value="1"/>
</dbReference>
<feature type="domain" description="EngB-type G" evidence="11">
    <location>
        <begin position="62"/>
        <end position="256"/>
    </location>
</feature>
<feature type="compositionally biased region" description="Gly residues" evidence="10">
    <location>
        <begin position="415"/>
        <end position="424"/>
    </location>
</feature>
<keyword evidence="5" id="KW-0547">Nucleotide-binding</keyword>
<evidence type="ECO:0000256" key="1">
    <source>
        <dbReference type="ARBA" id="ARBA00001946"/>
    </source>
</evidence>
<comment type="similarity">
    <text evidence="2">Belongs to the TRAFAC class TrmE-Era-EngA-EngB-Septin-like GTPase superfamily. EngB GTPase family.</text>
</comment>
<dbReference type="Pfam" id="PF01926">
    <property type="entry name" value="MMR_HSR1"/>
    <property type="match status" value="1"/>
</dbReference>
<comment type="cofactor">
    <cofactor evidence="1">
        <name>Mg(2+)</name>
        <dbReference type="ChEBI" id="CHEBI:18420"/>
    </cofactor>
</comment>
<evidence type="ECO:0000256" key="8">
    <source>
        <dbReference type="ARBA" id="ARBA00023210"/>
    </source>
</evidence>
<keyword evidence="9" id="KW-0131">Cell cycle</keyword>
<keyword evidence="7" id="KW-0342">GTP-binding</keyword>
<dbReference type="GO" id="GO:0005525">
    <property type="term" value="F:GTP binding"/>
    <property type="evidence" value="ECO:0007669"/>
    <property type="project" value="UniProtKB-KW"/>
</dbReference>
<dbReference type="InterPro" id="IPR006073">
    <property type="entry name" value="GTP-bd"/>
</dbReference>
<evidence type="ECO:0000256" key="4">
    <source>
        <dbReference type="ARBA" id="ARBA00022723"/>
    </source>
</evidence>
<feature type="compositionally biased region" description="Polar residues" evidence="10">
    <location>
        <begin position="762"/>
        <end position="776"/>
    </location>
</feature>
<dbReference type="OrthoDB" id="391988at2759"/>
<protein>
    <recommendedName>
        <fullName evidence="11">EngB-type G domain-containing protein</fullName>
    </recommendedName>
</protein>
<feature type="compositionally biased region" description="Gly residues" evidence="10">
    <location>
        <begin position="748"/>
        <end position="760"/>
    </location>
</feature>
<reference evidence="12" key="1">
    <citation type="submission" date="2021-02" db="EMBL/GenBank/DDBJ databases">
        <authorList>
            <person name="Dougan E. K."/>
            <person name="Rhodes N."/>
            <person name="Thang M."/>
            <person name="Chan C."/>
        </authorList>
    </citation>
    <scope>NUCLEOTIDE SEQUENCE</scope>
</reference>
<accession>A0A813H104</accession>
<dbReference type="NCBIfam" id="TIGR03598">
    <property type="entry name" value="GTPase_YsxC"/>
    <property type="match status" value="1"/>
</dbReference>
<keyword evidence="3" id="KW-0132">Cell division</keyword>
<dbReference type="SUPFAM" id="SSF52540">
    <property type="entry name" value="P-loop containing nucleoside triphosphate hydrolases"/>
    <property type="match status" value="1"/>
</dbReference>
<dbReference type="GO" id="GO:0046872">
    <property type="term" value="F:metal ion binding"/>
    <property type="evidence" value="ECO:0007669"/>
    <property type="project" value="UniProtKB-KW"/>
</dbReference>
<dbReference type="Pfam" id="PF01412">
    <property type="entry name" value="ArfGap"/>
    <property type="match status" value="1"/>
</dbReference>
<dbReference type="InterPro" id="IPR027417">
    <property type="entry name" value="P-loop_NTPase"/>
</dbReference>
<evidence type="ECO:0000256" key="10">
    <source>
        <dbReference type="SAM" id="MobiDB-lite"/>
    </source>
</evidence>
<feature type="compositionally biased region" description="Low complexity" evidence="10">
    <location>
        <begin position="602"/>
        <end position="651"/>
    </location>
</feature>
<dbReference type="InterPro" id="IPR030393">
    <property type="entry name" value="G_ENGB_dom"/>
</dbReference>
<keyword evidence="8" id="KW-0717">Septation</keyword>
<evidence type="ECO:0000256" key="9">
    <source>
        <dbReference type="ARBA" id="ARBA00023306"/>
    </source>
</evidence>
<evidence type="ECO:0000256" key="2">
    <source>
        <dbReference type="ARBA" id="ARBA00009638"/>
    </source>
</evidence>
<feature type="compositionally biased region" description="Polar residues" evidence="10">
    <location>
        <begin position="590"/>
        <end position="601"/>
    </location>
</feature>
<dbReference type="Gene3D" id="3.40.50.300">
    <property type="entry name" value="P-loop containing nucleotide triphosphate hydrolases"/>
    <property type="match status" value="1"/>
</dbReference>
<proteinExistence type="inferred from homology"/>
<feature type="region of interest" description="Disordered" evidence="10">
    <location>
        <begin position="414"/>
        <end position="441"/>
    </location>
</feature>
<feature type="compositionally biased region" description="Low complexity" evidence="10">
    <location>
        <begin position="794"/>
        <end position="803"/>
    </location>
</feature>
<evidence type="ECO:0000256" key="7">
    <source>
        <dbReference type="ARBA" id="ARBA00023134"/>
    </source>
</evidence>
<feature type="compositionally biased region" description="Low complexity" evidence="10">
    <location>
        <begin position="735"/>
        <end position="747"/>
    </location>
</feature>
<evidence type="ECO:0000313" key="13">
    <source>
        <dbReference type="Proteomes" id="UP000654075"/>
    </source>
</evidence>
<feature type="compositionally biased region" description="Polar residues" evidence="10">
    <location>
        <begin position="669"/>
        <end position="691"/>
    </location>
</feature>
<dbReference type="EMBL" id="CAJNNV010030098">
    <property type="protein sequence ID" value="CAE8631324.1"/>
    <property type="molecule type" value="Genomic_DNA"/>
</dbReference>
<feature type="region of interest" description="Disordered" evidence="10">
    <location>
        <begin position="478"/>
        <end position="547"/>
    </location>
</feature>
<dbReference type="PANTHER" id="PTHR11649:SF13">
    <property type="entry name" value="ENGB-TYPE G DOMAIN-CONTAINING PROTEIN"/>
    <property type="match status" value="1"/>
</dbReference>
<dbReference type="InterPro" id="IPR037278">
    <property type="entry name" value="ARFGAP/RecO"/>
</dbReference>
<dbReference type="InterPro" id="IPR001164">
    <property type="entry name" value="ArfGAP_dom"/>
</dbReference>
<evidence type="ECO:0000313" key="12">
    <source>
        <dbReference type="EMBL" id="CAE8631324.1"/>
    </source>
</evidence>
<feature type="compositionally biased region" description="Low complexity" evidence="10">
    <location>
        <begin position="425"/>
        <end position="440"/>
    </location>
</feature>
<gene>
    <name evidence="12" type="ORF">PGLA1383_LOCUS47437</name>
</gene>
<dbReference type="GO" id="GO:0005096">
    <property type="term" value="F:GTPase activator activity"/>
    <property type="evidence" value="ECO:0007669"/>
    <property type="project" value="InterPro"/>
</dbReference>
<organism evidence="12 13">
    <name type="scientific">Polarella glacialis</name>
    <name type="common">Dinoflagellate</name>
    <dbReference type="NCBI Taxonomy" id="89957"/>
    <lineage>
        <taxon>Eukaryota</taxon>
        <taxon>Sar</taxon>
        <taxon>Alveolata</taxon>
        <taxon>Dinophyceae</taxon>
        <taxon>Suessiales</taxon>
        <taxon>Suessiaceae</taxon>
        <taxon>Polarella</taxon>
    </lineage>
</organism>
<dbReference type="SMART" id="SM00105">
    <property type="entry name" value="ArfGap"/>
    <property type="match status" value="1"/>
</dbReference>
<dbReference type="AlphaFoldDB" id="A0A813H104"/>
<dbReference type="InterPro" id="IPR038508">
    <property type="entry name" value="ArfGAP_dom_sf"/>
</dbReference>
<dbReference type="InterPro" id="IPR019987">
    <property type="entry name" value="GTP-bd_ribosome_bio_YsxC"/>
</dbReference>
<evidence type="ECO:0000256" key="6">
    <source>
        <dbReference type="ARBA" id="ARBA00022842"/>
    </source>
</evidence>
<evidence type="ECO:0000256" key="3">
    <source>
        <dbReference type="ARBA" id="ARBA00022618"/>
    </source>
</evidence>
<dbReference type="CDD" id="cd01876">
    <property type="entry name" value="YihA_EngB"/>
    <property type="match status" value="1"/>
</dbReference>
<evidence type="ECO:0000256" key="5">
    <source>
        <dbReference type="ARBA" id="ARBA00022741"/>
    </source>
</evidence>
<dbReference type="PROSITE" id="PS51706">
    <property type="entry name" value="G_ENGB"/>
    <property type="match status" value="1"/>
</dbReference>
<evidence type="ECO:0000259" key="11">
    <source>
        <dbReference type="PROSITE" id="PS51706"/>
    </source>
</evidence>